<dbReference type="InterPro" id="IPR005123">
    <property type="entry name" value="Oxoglu/Fe-dep_dioxygenase_dom"/>
</dbReference>
<gene>
    <name evidence="9" type="ORF">GTQ48_07370</name>
</gene>
<keyword evidence="10" id="KW-1185">Reference proteome</keyword>
<keyword evidence="6" id="KW-0560">Oxidoreductase</keyword>
<dbReference type="PROSITE" id="PS51471">
    <property type="entry name" value="FE2OG_OXY"/>
    <property type="match status" value="1"/>
</dbReference>
<accession>A0A6N9TGY8</accession>
<reference evidence="9 10" key="1">
    <citation type="submission" date="2020-01" db="EMBL/GenBank/DDBJ databases">
        <title>Genomes of bacteria type strains.</title>
        <authorList>
            <person name="Chen J."/>
            <person name="Zhu S."/>
            <person name="Yang J."/>
        </authorList>
    </citation>
    <scope>NUCLEOTIDE SEQUENCE [LARGE SCALE GENOMIC DNA]</scope>
    <source>
        <strain evidence="9 10">LMG 24078</strain>
    </source>
</reference>
<evidence type="ECO:0000313" key="9">
    <source>
        <dbReference type="EMBL" id="NDW15335.1"/>
    </source>
</evidence>
<dbReference type="GO" id="GO:0031418">
    <property type="term" value="F:L-ascorbic acid binding"/>
    <property type="evidence" value="ECO:0007669"/>
    <property type="project" value="UniProtKB-KW"/>
</dbReference>
<dbReference type="Gene3D" id="2.60.120.620">
    <property type="entry name" value="q2cbj1_9rhob like domain"/>
    <property type="match status" value="1"/>
</dbReference>
<evidence type="ECO:0000256" key="7">
    <source>
        <dbReference type="ARBA" id="ARBA00023004"/>
    </source>
</evidence>
<evidence type="ECO:0000313" key="10">
    <source>
        <dbReference type="Proteomes" id="UP000471381"/>
    </source>
</evidence>
<dbReference type="PANTHER" id="PTHR24014">
    <property type="entry name" value="2-OXOGLUTARATE AND IRON-DEPENDENT OXYGENASE DOMAIN-CONTAINING PROTEIN 2"/>
    <property type="match status" value="1"/>
</dbReference>
<dbReference type="GO" id="GO:0051213">
    <property type="term" value="F:dioxygenase activity"/>
    <property type="evidence" value="ECO:0007669"/>
    <property type="project" value="UniProtKB-KW"/>
</dbReference>
<keyword evidence="7" id="KW-0408">Iron</keyword>
<evidence type="ECO:0000256" key="5">
    <source>
        <dbReference type="ARBA" id="ARBA00022964"/>
    </source>
</evidence>
<dbReference type="AlphaFoldDB" id="A0A6N9TGY8"/>
<keyword evidence="4" id="KW-0847">Vitamin C</keyword>
<evidence type="ECO:0000256" key="4">
    <source>
        <dbReference type="ARBA" id="ARBA00022896"/>
    </source>
</evidence>
<feature type="domain" description="Fe2OG dioxygenase" evidence="8">
    <location>
        <begin position="176"/>
        <end position="269"/>
    </location>
</feature>
<dbReference type="SMART" id="SM00702">
    <property type="entry name" value="P4Hc"/>
    <property type="match status" value="1"/>
</dbReference>
<name>A0A6N9TGY8_9ALTE</name>
<evidence type="ECO:0000256" key="6">
    <source>
        <dbReference type="ARBA" id="ARBA00023002"/>
    </source>
</evidence>
<dbReference type="InterPro" id="IPR006620">
    <property type="entry name" value="Pro_4_hyd_alph"/>
</dbReference>
<keyword evidence="5" id="KW-0223">Dioxygenase</keyword>
<organism evidence="9 10">
    <name type="scientific">Alteromonas genovensis</name>
    <dbReference type="NCBI Taxonomy" id="471225"/>
    <lineage>
        <taxon>Bacteria</taxon>
        <taxon>Pseudomonadati</taxon>
        <taxon>Pseudomonadota</taxon>
        <taxon>Gammaproteobacteria</taxon>
        <taxon>Alteromonadales</taxon>
        <taxon>Alteromonadaceae</taxon>
        <taxon>Alteromonas/Salinimonas group</taxon>
        <taxon>Alteromonas</taxon>
    </lineage>
</organism>
<evidence type="ECO:0000256" key="1">
    <source>
        <dbReference type="ARBA" id="ARBA00001961"/>
    </source>
</evidence>
<comment type="cofactor">
    <cofactor evidence="1">
        <name>L-ascorbate</name>
        <dbReference type="ChEBI" id="CHEBI:38290"/>
    </cofactor>
</comment>
<dbReference type="SUPFAM" id="SSF51197">
    <property type="entry name" value="Clavaminate synthase-like"/>
    <property type="match status" value="1"/>
</dbReference>
<dbReference type="GO" id="GO:0005506">
    <property type="term" value="F:iron ion binding"/>
    <property type="evidence" value="ECO:0007669"/>
    <property type="project" value="InterPro"/>
</dbReference>
<comment type="caution">
    <text evidence="9">The sequence shown here is derived from an EMBL/GenBank/DDBJ whole genome shotgun (WGS) entry which is preliminary data.</text>
</comment>
<dbReference type="PANTHER" id="PTHR24014:SF4">
    <property type="entry name" value="2-OXOGLUTARATE AND IRON-DEPENDENT OXYGENASE DOMAIN-CONTAINING PROTEIN 2"/>
    <property type="match status" value="1"/>
</dbReference>
<proteinExistence type="predicted"/>
<sequence length="313" mass="34838">MAYQHLEAARALTLPSREAMLQRAQSVQQFWSGNQELLANAWNEWEAAEQVDGNSLNCSLLDAHLRKAVNAAWEDPSKELDVKSLWQQVAPGVYTCQFFNPEQLGKLRAFLEKAWDAQIPLRPPYGIVLNRKGAMLDARSEGHLAAPSFQQFYRELIDAYMRPIARLLFPEIIGYDSQSFGFSINYQPSTDTSIRPHTDASSVTLNINLNLPTESFSGSAVNFFDASTGHTNELMFTPGSAIIHRGSVPHAALPITSGERTNFVFWLFGKQGSLPNPKGDVQPVDSKARWSMPKALNDNVTTASFPQDSYAPF</sequence>
<dbReference type="Proteomes" id="UP000471381">
    <property type="component" value="Unassembled WGS sequence"/>
</dbReference>
<protein>
    <submittedName>
        <fullName evidence="9">2OG-Fe(II) oxygenase</fullName>
    </submittedName>
</protein>
<evidence type="ECO:0000256" key="2">
    <source>
        <dbReference type="ARBA" id="ARBA00022723"/>
    </source>
</evidence>
<keyword evidence="2" id="KW-0479">Metal-binding</keyword>
<keyword evidence="3" id="KW-0732">Signal</keyword>
<dbReference type="EMBL" id="JAAAWO010000004">
    <property type="protein sequence ID" value="NDW15335.1"/>
    <property type="molecule type" value="Genomic_DNA"/>
</dbReference>
<dbReference type="RefSeq" id="WP_163105954.1">
    <property type="nucleotide sequence ID" value="NZ_JAAAWO010000004.1"/>
</dbReference>
<dbReference type="InterPro" id="IPR044861">
    <property type="entry name" value="IPNS-like_FE2OG_OXY"/>
</dbReference>
<dbReference type="GO" id="GO:0016705">
    <property type="term" value="F:oxidoreductase activity, acting on paired donors, with incorporation or reduction of molecular oxygen"/>
    <property type="evidence" value="ECO:0007669"/>
    <property type="project" value="InterPro"/>
</dbReference>
<dbReference type="Pfam" id="PF03171">
    <property type="entry name" value="2OG-FeII_Oxy"/>
    <property type="match status" value="1"/>
</dbReference>
<evidence type="ECO:0000256" key="3">
    <source>
        <dbReference type="ARBA" id="ARBA00022729"/>
    </source>
</evidence>
<evidence type="ECO:0000259" key="8">
    <source>
        <dbReference type="PROSITE" id="PS51471"/>
    </source>
</evidence>